<gene>
    <name evidence="1" type="ORF">DW190_05920</name>
</gene>
<dbReference type="AlphaFoldDB" id="A0A414YZ97"/>
<dbReference type="Gene3D" id="2.60.120.260">
    <property type="entry name" value="Galactose-binding domain-like"/>
    <property type="match status" value="1"/>
</dbReference>
<accession>A0A414YZ97</accession>
<dbReference type="SUPFAM" id="SSF49373">
    <property type="entry name" value="Invasin/intimin cell-adhesion fragments"/>
    <property type="match status" value="1"/>
</dbReference>
<dbReference type="SUPFAM" id="SSF49785">
    <property type="entry name" value="Galactose-binding domain-like"/>
    <property type="match status" value="1"/>
</dbReference>
<protein>
    <submittedName>
        <fullName evidence="1">Uncharacterized protein</fullName>
    </submittedName>
</protein>
<reference evidence="1 2" key="1">
    <citation type="submission" date="2018-08" db="EMBL/GenBank/DDBJ databases">
        <title>A genome reference for cultivated species of the human gut microbiota.</title>
        <authorList>
            <person name="Zou Y."/>
            <person name="Xue W."/>
            <person name="Luo G."/>
        </authorList>
    </citation>
    <scope>NUCLEOTIDE SEQUENCE [LARGE SCALE GENOMIC DNA]</scope>
    <source>
        <strain evidence="1 2">AM16-49B</strain>
    </source>
</reference>
<dbReference type="InterPro" id="IPR008979">
    <property type="entry name" value="Galactose-bd-like_sf"/>
</dbReference>
<name>A0A414YZ97_9BACE</name>
<dbReference type="EMBL" id="QRKD01000003">
    <property type="protein sequence ID" value="RHH92804.1"/>
    <property type="molecule type" value="Genomic_DNA"/>
</dbReference>
<evidence type="ECO:0000313" key="2">
    <source>
        <dbReference type="Proteomes" id="UP000283512"/>
    </source>
</evidence>
<dbReference type="PROSITE" id="PS51257">
    <property type="entry name" value="PROKAR_LIPOPROTEIN"/>
    <property type="match status" value="1"/>
</dbReference>
<sequence length="492" mass="54478">MSVKSNCLNQELMKKKLNYLIGSFYLCVTLVTAGCSDEDKYAAGYSYYDDVELKINQVDEKNVLSVKLADETYPLSIAVTPETLPSNYANYVYEVSDNSVATVDYKGVLSLLKPGETTLTVRHRGNKRISTDCTLRVVASLIRDVVVSPEVVIGTEEPVDLAKYVTVMPWSADARALSYSVKPEYEGVVELLEGSIVQGLTIGEAIVEVRSTDGMDVAKELRLVVKGSTPIEQIKLNEEADKINGQNLLVGQEFDLTTCLTILPENAADKRMKYEVVSGTDCVSISEEGILTTTAGGEVTVQISPLDEELNTGVVPCMLTFTVKSWNERENWTVSTSITYTKGGLNYVPDKETGKPEDIFDDKFDTYLSLAKPGKSYDGYVADAIDVPLYFLVDMGMPQSFNYFTWGHRSSNTNSYLRVWGVTLFGSNDGVSFDEIATNVKIDYTKNDELMEFAIPKSIYRYIKVQYVDWSDLNGNALGSTIQVAEFNVGMK</sequence>
<evidence type="ECO:0000313" key="1">
    <source>
        <dbReference type="EMBL" id="RHH92804.1"/>
    </source>
</evidence>
<comment type="caution">
    <text evidence="1">The sequence shown here is derived from an EMBL/GenBank/DDBJ whole genome shotgun (WGS) entry which is preliminary data.</text>
</comment>
<organism evidence="1 2">
    <name type="scientific">Bacteroides caccae</name>
    <dbReference type="NCBI Taxonomy" id="47678"/>
    <lineage>
        <taxon>Bacteria</taxon>
        <taxon>Pseudomonadati</taxon>
        <taxon>Bacteroidota</taxon>
        <taxon>Bacteroidia</taxon>
        <taxon>Bacteroidales</taxon>
        <taxon>Bacteroidaceae</taxon>
        <taxon>Bacteroides</taxon>
    </lineage>
</organism>
<dbReference type="InterPro" id="IPR008964">
    <property type="entry name" value="Invasin/intimin_cell_adhesion"/>
</dbReference>
<proteinExistence type="predicted"/>
<dbReference type="Proteomes" id="UP000283512">
    <property type="component" value="Unassembled WGS sequence"/>
</dbReference>
<dbReference type="Gene3D" id="2.60.40.1080">
    <property type="match status" value="1"/>
</dbReference>